<dbReference type="OrthoDB" id="1736143at2759"/>
<feature type="non-terminal residue" evidence="1">
    <location>
        <position position="1"/>
    </location>
</feature>
<dbReference type="CDD" id="cd00303">
    <property type="entry name" value="retropepsin_like"/>
    <property type="match status" value="1"/>
</dbReference>
<dbReference type="PANTHER" id="PTHR32108:SF9">
    <property type="entry name" value="REVERSE TRANSCRIPTASE RNASE H-LIKE DOMAIN-CONTAINING PROTEIN"/>
    <property type="match status" value="1"/>
</dbReference>
<reference evidence="1" key="1">
    <citation type="submission" date="2018-05" db="EMBL/GenBank/DDBJ databases">
        <title>Draft genome of Mucuna pruriens seed.</title>
        <authorList>
            <person name="Nnadi N.E."/>
            <person name="Vos R."/>
            <person name="Hasami M.H."/>
            <person name="Devisetty U.K."/>
            <person name="Aguiy J.C."/>
        </authorList>
    </citation>
    <scope>NUCLEOTIDE SEQUENCE [LARGE SCALE GENOMIC DNA]</scope>
    <source>
        <strain evidence="1">JCA_2017</strain>
    </source>
</reference>
<dbReference type="Proteomes" id="UP000257109">
    <property type="component" value="Unassembled WGS sequence"/>
</dbReference>
<dbReference type="AlphaFoldDB" id="A0A371EJE5"/>
<proteinExistence type="predicted"/>
<feature type="non-terminal residue" evidence="1">
    <location>
        <position position="369"/>
    </location>
</feature>
<sequence>SDVAAEVDTTLGRSLLGYWTAESPGREGVRWTEKLGLAEMESGPVRCIKCDSSSFIFQVATRHAYSNNAVLWRYPTQDTVAPPVANKDATPEITNIAETGGVTRSGRVFALDRLRNKKIMLARKDKAIETLKKVVMEEEAQEFLKMIRHSKYEMLDQLHKTQTQISLLSLLINPKGHREFLLKVLNDAHLPQDITLEIFGGIINNITTSCLVSFTKVEHLAEGKNHNQPLHITVKCGSYMIAKVLVDNKSSLNVMSKAILDKLYLSNAMLKSSLVMVRTFDGSKREVMGEITHRANHVMDIRPTYSCFLGQPWIHAVGAIPSSLHQKVKFIADGQLISVMGEKELIVNTPLLDEYVEGDEEALETSFQA</sequence>
<gene>
    <name evidence="1" type="ORF">CR513_55276</name>
</gene>
<dbReference type="EMBL" id="QJKJ01013630">
    <property type="protein sequence ID" value="RDX65999.1"/>
    <property type="molecule type" value="Genomic_DNA"/>
</dbReference>
<keyword evidence="2" id="KW-1185">Reference proteome</keyword>
<evidence type="ECO:0000313" key="1">
    <source>
        <dbReference type="EMBL" id="RDX65999.1"/>
    </source>
</evidence>
<name>A0A371EJE5_MUCPR</name>
<dbReference type="PANTHER" id="PTHR32108">
    <property type="entry name" value="DNA-DIRECTED RNA POLYMERASE SUBUNIT ALPHA"/>
    <property type="match status" value="1"/>
</dbReference>
<protein>
    <submittedName>
        <fullName evidence="1">Uncharacterized protein</fullName>
    </submittedName>
</protein>
<organism evidence="1 2">
    <name type="scientific">Mucuna pruriens</name>
    <name type="common">Velvet bean</name>
    <name type="synonym">Dolichos pruriens</name>
    <dbReference type="NCBI Taxonomy" id="157652"/>
    <lineage>
        <taxon>Eukaryota</taxon>
        <taxon>Viridiplantae</taxon>
        <taxon>Streptophyta</taxon>
        <taxon>Embryophyta</taxon>
        <taxon>Tracheophyta</taxon>
        <taxon>Spermatophyta</taxon>
        <taxon>Magnoliopsida</taxon>
        <taxon>eudicotyledons</taxon>
        <taxon>Gunneridae</taxon>
        <taxon>Pentapetalae</taxon>
        <taxon>rosids</taxon>
        <taxon>fabids</taxon>
        <taxon>Fabales</taxon>
        <taxon>Fabaceae</taxon>
        <taxon>Papilionoideae</taxon>
        <taxon>50 kb inversion clade</taxon>
        <taxon>NPAAA clade</taxon>
        <taxon>indigoferoid/millettioid clade</taxon>
        <taxon>Phaseoleae</taxon>
        <taxon>Mucuna</taxon>
    </lineage>
</organism>
<accession>A0A371EJE5</accession>
<comment type="caution">
    <text evidence="1">The sequence shown here is derived from an EMBL/GenBank/DDBJ whole genome shotgun (WGS) entry which is preliminary data.</text>
</comment>
<evidence type="ECO:0000313" key="2">
    <source>
        <dbReference type="Proteomes" id="UP000257109"/>
    </source>
</evidence>